<dbReference type="GO" id="GO:0000785">
    <property type="term" value="C:chromatin"/>
    <property type="evidence" value="ECO:0007669"/>
    <property type="project" value="TreeGrafter"/>
</dbReference>
<dbReference type="InterPro" id="IPR003347">
    <property type="entry name" value="JmjC_dom"/>
</dbReference>
<accession>A0A9P9E5Q7</accession>
<dbReference type="SMART" id="SM00558">
    <property type="entry name" value="JmjC"/>
    <property type="match status" value="1"/>
</dbReference>
<dbReference type="GO" id="GO:0005634">
    <property type="term" value="C:nucleus"/>
    <property type="evidence" value="ECO:0007669"/>
    <property type="project" value="TreeGrafter"/>
</dbReference>
<feature type="compositionally biased region" description="Basic residues" evidence="1">
    <location>
        <begin position="39"/>
        <end position="49"/>
    </location>
</feature>
<dbReference type="OrthoDB" id="1678912at2759"/>
<dbReference type="GO" id="GO:0010468">
    <property type="term" value="P:regulation of gene expression"/>
    <property type="evidence" value="ECO:0007669"/>
    <property type="project" value="TreeGrafter"/>
</dbReference>
<feature type="compositionally biased region" description="Polar residues" evidence="1">
    <location>
        <begin position="206"/>
        <end position="215"/>
    </location>
</feature>
<evidence type="ECO:0000313" key="4">
    <source>
        <dbReference type="Proteomes" id="UP000738349"/>
    </source>
</evidence>
<keyword evidence="4" id="KW-1185">Reference proteome</keyword>
<sequence>MSELEARVQSVETQLGGLYPVIEELKDLLKPSTNTTGGARRHHLRRRPPNKGLQSESKANFLIAKIEKMHLRLAAELGHIKDLAKQPQVPAIADQSIFATDEQSSRTPLSTGVDTSSINHQTPPSLGPSDSGDRDGGPSQPAAEGIRQDMSALQLDSDGPSQRDPAVEDDQADKSDADTASTTSITSTTSTTSTTTTITDMESPVTDATTNTRSSVADGDASDATEITNGTDVSKGMDLVTGSTDIDTANMDTNSTTDKNDTADTSNDLSTDEIDSTDAMELASAEDDASTNVGDNVSICARDDMDTGAGDDPSSTMDCASTIARFNLTSAQMGEKLIPALAELMNHPDFSNEATAPPFDGDLNKLKDEILIDDAYYTSNTYQSRHNGYANLYSSNEKSKFVWPDFSVEAPDRPTQIQVEEFLEETISHPPKGEIPYYGGTASRNINAQLHPGKTLAEFKQATGINSEFYHIGSRCSSTAFHCEDTNLQSCNVTDYGWKVWLVVKTHHTAKFEEFIRETWGGCKCQQFVRHLNLLIAPSRLRKEGIEFDIRCTGRGEMIVTEAHQYHYTMNYSQSVARSINFLLPGNQMVLEGVPVCKECGFYALHSTQPVRIVPSPKEETSQGQKRRAPAKVPLRPSKITRSQADATEKAGHWSEEIKEITKRVKKQSIRVPMLKAGEVPDPVAFELATIIWSRDVIKTFCSVVECQMAPRSVQHVPLSSEARSGDPDSSLPITERAKRLARSEKRTEIDSLITRYDLLHLYEDMEARKRRTASQRSGTVDIQAVRDATGWTIEQYKYKRTLGQEWGRLCGPYKGLLCFVPSHLTCRQVQKLTEEQLQQFHRLLDDDYIRSICSAAEIFLKALDTSDKLEFAWKGMKVKWDTLQESMVTDLLQSLSTSGQSAPGEDGNARTTTRGIFPL</sequence>
<reference evidence="3" key="1">
    <citation type="journal article" date="2021" name="Nat. Commun.">
        <title>Genetic determinants of endophytism in the Arabidopsis root mycobiome.</title>
        <authorList>
            <person name="Mesny F."/>
            <person name="Miyauchi S."/>
            <person name="Thiergart T."/>
            <person name="Pickel B."/>
            <person name="Atanasova L."/>
            <person name="Karlsson M."/>
            <person name="Huettel B."/>
            <person name="Barry K.W."/>
            <person name="Haridas S."/>
            <person name="Chen C."/>
            <person name="Bauer D."/>
            <person name="Andreopoulos W."/>
            <person name="Pangilinan J."/>
            <person name="LaButti K."/>
            <person name="Riley R."/>
            <person name="Lipzen A."/>
            <person name="Clum A."/>
            <person name="Drula E."/>
            <person name="Henrissat B."/>
            <person name="Kohler A."/>
            <person name="Grigoriev I.V."/>
            <person name="Martin F.M."/>
            <person name="Hacquard S."/>
        </authorList>
    </citation>
    <scope>NUCLEOTIDE SEQUENCE</scope>
    <source>
        <strain evidence="3">MPI-CAGE-AT-0147</strain>
    </source>
</reference>
<comment type="caution">
    <text evidence="3">The sequence shown here is derived from an EMBL/GenBank/DDBJ whole genome shotgun (WGS) entry which is preliminary data.</text>
</comment>
<evidence type="ECO:0000259" key="2">
    <source>
        <dbReference type="SMART" id="SM00558"/>
    </source>
</evidence>
<dbReference type="EMBL" id="JAGMUV010000017">
    <property type="protein sequence ID" value="KAH7131196.1"/>
    <property type="molecule type" value="Genomic_DNA"/>
</dbReference>
<dbReference type="Gene3D" id="2.60.120.650">
    <property type="entry name" value="Cupin"/>
    <property type="match status" value="1"/>
</dbReference>
<feature type="region of interest" description="Disordered" evidence="1">
    <location>
        <begin position="897"/>
        <end position="920"/>
    </location>
</feature>
<dbReference type="Pfam" id="PF02373">
    <property type="entry name" value="JmjC"/>
    <property type="match status" value="1"/>
</dbReference>
<feature type="compositionally biased region" description="Polar residues" evidence="1">
    <location>
        <begin position="241"/>
        <end position="269"/>
    </location>
</feature>
<dbReference type="AlphaFoldDB" id="A0A9P9E5Q7"/>
<dbReference type="PANTHER" id="PTHR10694">
    <property type="entry name" value="LYSINE-SPECIFIC DEMETHYLASE"/>
    <property type="match status" value="1"/>
</dbReference>
<feature type="compositionally biased region" description="Polar residues" evidence="1">
    <location>
        <begin position="910"/>
        <end position="920"/>
    </location>
</feature>
<proteinExistence type="predicted"/>
<feature type="region of interest" description="Disordered" evidence="1">
    <location>
        <begin position="98"/>
        <end position="273"/>
    </location>
</feature>
<protein>
    <submittedName>
        <fullName evidence="3">JmjC domain, hydroxylase-domain-containing protein</fullName>
    </submittedName>
</protein>
<dbReference type="SUPFAM" id="SSF51197">
    <property type="entry name" value="Clavaminate synthase-like"/>
    <property type="match status" value="1"/>
</dbReference>
<organism evidence="3 4">
    <name type="scientific">Dactylonectria macrodidyma</name>
    <dbReference type="NCBI Taxonomy" id="307937"/>
    <lineage>
        <taxon>Eukaryota</taxon>
        <taxon>Fungi</taxon>
        <taxon>Dikarya</taxon>
        <taxon>Ascomycota</taxon>
        <taxon>Pezizomycotina</taxon>
        <taxon>Sordariomycetes</taxon>
        <taxon>Hypocreomycetidae</taxon>
        <taxon>Hypocreales</taxon>
        <taxon>Nectriaceae</taxon>
        <taxon>Dactylonectria</taxon>
    </lineage>
</organism>
<dbReference type="Proteomes" id="UP000738349">
    <property type="component" value="Unassembled WGS sequence"/>
</dbReference>
<name>A0A9P9E5Q7_9HYPO</name>
<feature type="compositionally biased region" description="Polar residues" evidence="1">
    <location>
        <begin position="98"/>
        <end position="122"/>
    </location>
</feature>
<feature type="region of interest" description="Disordered" evidence="1">
    <location>
        <begin position="30"/>
        <end position="56"/>
    </location>
</feature>
<gene>
    <name evidence="3" type="ORF">EDB81DRAFT_135938</name>
</gene>
<feature type="region of interest" description="Disordered" evidence="1">
    <location>
        <begin position="614"/>
        <end position="634"/>
    </location>
</feature>
<evidence type="ECO:0000256" key="1">
    <source>
        <dbReference type="SAM" id="MobiDB-lite"/>
    </source>
</evidence>
<dbReference type="GO" id="GO:0032452">
    <property type="term" value="F:histone demethylase activity"/>
    <property type="evidence" value="ECO:0007669"/>
    <property type="project" value="TreeGrafter"/>
</dbReference>
<feature type="compositionally biased region" description="Low complexity" evidence="1">
    <location>
        <begin position="178"/>
        <end position="199"/>
    </location>
</feature>
<feature type="domain" description="JmjC" evidence="2">
    <location>
        <begin position="438"/>
        <end position="598"/>
    </location>
</feature>
<evidence type="ECO:0000313" key="3">
    <source>
        <dbReference type="EMBL" id="KAH7131196.1"/>
    </source>
</evidence>